<dbReference type="InterPro" id="IPR006171">
    <property type="entry name" value="TOPRIM_dom"/>
</dbReference>
<dbReference type="InterPro" id="IPR034151">
    <property type="entry name" value="TOPRIM_DnaG_bac"/>
</dbReference>
<dbReference type="InterPro" id="IPR016136">
    <property type="entry name" value="DNA_helicase_N/primase_C"/>
</dbReference>
<dbReference type="Pfam" id="PF08275">
    <property type="entry name" value="DNAG_N"/>
    <property type="match status" value="1"/>
</dbReference>
<keyword evidence="10 12" id="KW-0238">DNA-binding</keyword>
<dbReference type="SUPFAM" id="SSF117023">
    <property type="entry name" value="DNA primase DnaG, C-terminal domain"/>
    <property type="match status" value="1"/>
</dbReference>
<dbReference type="GO" id="GO:0005737">
    <property type="term" value="C:cytoplasm"/>
    <property type="evidence" value="ECO:0007669"/>
    <property type="project" value="TreeGrafter"/>
</dbReference>
<dbReference type="Proteomes" id="UP000188541">
    <property type="component" value="Unassembled WGS sequence"/>
</dbReference>
<evidence type="ECO:0000256" key="4">
    <source>
        <dbReference type="ARBA" id="ARBA00022695"/>
    </source>
</evidence>
<dbReference type="RefSeq" id="WP_077550102.1">
    <property type="nucleotide sequence ID" value="NZ_MLHO01000002.1"/>
</dbReference>
<sequence>MKGLIPRPFIDDLLTKSNIIDVINSRIKLKKAGRDYQACCPFHHEKTPSFTVSEKKQFYHCFGCGAHGNAISFLMDYDKLEFVEAIEELAAMAGLEVPYEKRSNSANQRPQANYQTKRNLYELMQEIAKFYQAQLPLNIPAQSYLQQRGLTAEVIERFQIGFVQNAMDSVLRKFAVNREEQQKLLDLGMLSRNDRGNIYDKFRNRIMFPIRDKRGRTVAFGGRVLGDEKPKYLNSPETITYHKGSELYGLYEALQMNDEPQKLLVVEGYMDVVALAQFGVDYAVASLGTSTTSEQIQLLFRSTEQVICCYDGDRAGRDAAWRALENALPYLEDGRQIKFIFLPDGEDPDTYVRQYGKAKFEEYIESAQSLTEFLFAHLNPQVDFSTKEGRSKLVALAVPLIRQIPGEALRLSLRNTLAQKLGIFNESQLESLIPKQVENHKVTRADSQPKIKQTPMRVLISLLLQNTHLVNRITESGLVALRAEAGYDLLEKLTALCRAREGITVGQILEYFRDTEYSRPLEILATWEHLLDDTEIINAFSQNYRRLNIQAIERNIEMLIAKERSEGLTEQEREMLVTLLTSKEEQKKQLVNPQ</sequence>
<dbReference type="EC" id="2.7.7.101" evidence="12"/>
<dbReference type="Gene3D" id="1.20.50.20">
    <property type="entry name" value="DnaG, RNA polymerase domain, helical bundle"/>
    <property type="match status" value="1"/>
</dbReference>
<dbReference type="FunFam" id="3.90.580.10:FF:000001">
    <property type="entry name" value="DNA primase"/>
    <property type="match status" value="1"/>
</dbReference>
<comment type="catalytic activity">
    <reaction evidence="12">
        <text>ssDNA + n NTP = ssDNA/pppN(pN)n-1 hybrid + (n-1) diphosphate.</text>
        <dbReference type="EC" id="2.7.7.101"/>
    </reaction>
</comment>
<comment type="cofactor">
    <cofactor evidence="12 13 14">
        <name>Zn(2+)</name>
        <dbReference type="ChEBI" id="CHEBI:29105"/>
    </cofactor>
    <text evidence="12 13 14">Binds 1 zinc ion per monomer.</text>
</comment>
<keyword evidence="6 12" id="KW-0479">Metal-binding</keyword>
<dbReference type="Pfam" id="PF08278">
    <property type="entry name" value="DnaG_DnaB_bind"/>
    <property type="match status" value="1"/>
</dbReference>
<dbReference type="EMBL" id="MLHO01000002">
    <property type="protein sequence ID" value="OOF59614.1"/>
    <property type="molecule type" value="Genomic_DNA"/>
</dbReference>
<keyword evidence="17" id="KW-1185">Reference proteome</keyword>
<dbReference type="PANTHER" id="PTHR30313:SF2">
    <property type="entry name" value="DNA PRIMASE"/>
    <property type="match status" value="1"/>
</dbReference>
<reference evidence="16 17" key="1">
    <citation type="submission" date="2016-10" db="EMBL/GenBank/DDBJ databases">
        <title>Rodentibacter gen. nov. and new species.</title>
        <authorList>
            <person name="Christensen H."/>
        </authorList>
    </citation>
    <scope>NUCLEOTIDE SEQUENCE [LARGE SCALE GENOMIC DNA]</scope>
    <source>
        <strain evidence="16 17">1996246016</strain>
    </source>
</reference>
<proteinExistence type="inferred from homology"/>
<dbReference type="InterPro" id="IPR002694">
    <property type="entry name" value="Znf_CHC2"/>
</dbReference>
<dbReference type="Gene3D" id="3.90.580.10">
    <property type="entry name" value="Zinc finger, CHC2-type domain"/>
    <property type="match status" value="1"/>
</dbReference>
<keyword evidence="11 12" id="KW-0804">Transcription</keyword>
<comment type="similarity">
    <text evidence="12 13">Belongs to the DnaG primase family.</text>
</comment>
<dbReference type="PIRSF" id="PIRSF002811">
    <property type="entry name" value="DnaG"/>
    <property type="match status" value="1"/>
</dbReference>
<dbReference type="Gene3D" id="3.90.980.10">
    <property type="entry name" value="DNA primase, catalytic core, N-terminal domain"/>
    <property type="match status" value="1"/>
</dbReference>
<dbReference type="AlphaFoldDB" id="A0A1V3JTH8"/>
<keyword evidence="8 12" id="KW-0862">Zinc</keyword>
<evidence type="ECO:0000256" key="2">
    <source>
        <dbReference type="ARBA" id="ARBA00022515"/>
    </source>
</evidence>
<dbReference type="Pfam" id="PF10410">
    <property type="entry name" value="DnaB_bind"/>
    <property type="match status" value="1"/>
</dbReference>
<dbReference type="FunFam" id="3.90.980.10:FF:000001">
    <property type="entry name" value="DNA primase"/>
    <property type="match status" value="1"/>
</dbReference>
<keyword evidence="5 12" id="KW-0235">DNA replication</keyword>
<dbReference type="InterPro" id="IPR019475">
    <property type="entry name" value="DNA_primase_DnaB-bd"/>
</dbReference>
<dbReference type="PANTHER" id="PTHR30313">
    <property type="entry name" value="DNA PRIMASE"/>
    <property type="match status" value="1"/>
</dbReference>
<dbReference type="Gene3D" id="3.40.1360.10">
    <property type="match status" value="1"/>
</dbReference>
<dbReference type="Pfam" id="PF13155">
    <property type="entry name" value="Toprim_2"/>
    <property type="match status" value="1"/>
</dbReference>
<dbReference type="InterPro" id="IPR036977">
    <property type="entry name" value="DNA_primase_Znf_CHC2"/>
</dbReference>
<evidence type="ECO:0000256" key="11">
    <source>
        <dbReference type="ARBA" id="ARBA00023163"/>
    </source>
</evidence>
<dbReference type="InterPro" id="IPR013264">
    <property type="entry name" value="DNAG_N"/>
</dbReference>
<dbReference type="FunFam" id="3.40.1360.10:FF:000002">
    <property type="entry name" value="DNA primase"/>
    <property type="match status" value="1"/>
</dbReference>
<dbReference type="InterPro" id="IPR050219">
    <property type="entry name" value="DnaG_primase"/>
</dbReference>
<evidence type="ECO:0000256" key="1">
    <source>
        <dbReference type="ARBA" id="ARBA00022478"/>
    </source>
</evidence>
<keyword evidence="3 12" id="KW-0808">Transferase</keyword>
<dbReference type="CDD" id="cd03364">
    <property type="entry name" value="TOPRIM_DnaG_primases"/>
    <property type="match status" value="1"/>
</dbReference>
<evidence type="ECO:0000256" key="14">
    <source>
        <dbReference type="PIRSR" id="PIRSR002811-1"/>
    </source>
</evidence>
<dbReference type="PROSITE" id="PS50880">
    <property type="entry name" value="TOPRIM"/>
    <property type="match status" value="1"/>
</dbReference>
<dbReference type="GO" id="GO:0003899">
    <property type="term" value="F:DNA-directed RNA polymerase activity"/>
    <property type="evidence" value="ECO:0007669"/>
    <property type="project" value="UniProtKB-UniRule"/>
</dbReference>
<dbReference type="SMART" id="SM00493">
    <property type="entry name" value="TOPRIM"/>
    <property type="match status" value="1"/>
</dbReference>
<evidence type="ECO:0000313" key="16">
    <source>
        <dbReference type="EMBL" id="OOF59614.1"/>
    </source>
</evidence>
<dbReference type="Gene3D" id="1.10.860.10">
    <property type="entry name" value="DNAb Helicase, Chain A"/>
    <property type="match status" value="1"/>
</dbReference>
<comment type="domain">
    <text evidence="12">Contains an N-terminal zinc-binding domain, a central core domain that contains the primase activity, and a C-terminal DnaB-binding domain.</text>
</comment>
<evidence type="ECO:0000259" key="15">
    <source>
        <dbReference type="PROSITE" id="PS50880"/>
    </source>
</evidence>
<evidence type="ECO:0000256" key="10">
    <source>
        <dbReference type="ARBA" id="ARBA00023125"/>
    </source>
</evidence>
<dbReference type="SMART" id="SM00766">
    <property type="entry name" value="DnaG_DnaB_bind"/>
    <property type="match status" value="1"/>
</dbReference>
<name>A0A1V3JTH8_9PAST</name>
<dbReference type="SMART" id="SM00400">
    <property type="entry name" value="ZnF_CHCC"/>
    <property type="match status" value="1"/>
</dbReference>
<dbReference type="NCBIfam" id="TIGR01391">
    <property type="entry name" value="dnaG"/>
    <property type="match status" value="1"/>
</dbReference>
<evidence type="ECO:0000256" key="12">
    <source>
        <dbReference type="HAMAP-Rule" id="MF_00974"/>
    </source>
</evidence>
<evidence type="ECO:0000256" key="3">
    <source>
        <dbReference type="ARBA" id="ARBA00022679"/>
    </source>
</evidence>
<evidence type="ECO:0000256" key="9">
    <source>
        <dbReference type="ARBA" id="ARBA00022842"/>
    </source>
</evidence>
<protein>
    <recommendedName>
        <fullName evidence="12 13">DNA primase</fullName>
        <ecNumber evidence="12">2.7.7.101</ecNumber>
    </recommendedName>
</protein>
<evidence type="ECO:0000313" key="17">
    <source>
        <dbReference type="Proteomes" id="UP000188541"/>
    </source>
</evidence>
<comment type="subunit">
    <text evidence="12">Monomer. Interacts with DnaB.</text>
</comment>
<accession>A0A1V3JTH8</accession>
<dbReference type="HAMAP" id="MF_00974">
    <property type="entry name" value="DNA_primase_DnaG"/>
    <property type="match status" value="1"/>
</dbReference>
<keyword evidence="2 12" id="KW-0639">Primosome</keyword>
<comment type="caution">
    <text evidence="16">The sequence shown here is derived from an EMBL/GenBank/DDBJ whole genome shotgun (WGS) entry which is preliminary data.</text>
</comment>
<comment type="function">
    <text evidence="12 13">RNA polymerase that catalyzes the synthesis of short RNA molecules used as primers for DNA polymerase during DNA replication.</text>
</comment>
<feature type="domain" description="Toprim" evidence="15">
    <location>
        <begin position="261"/>
        <end position="343"/>
    </location>
</feature>
<evidence type="ECO:0000256" key="13">
    <source>
        <dbReference type="PIRNR" id="PIRNR002811"/>
    </source>
</evidence>
<evidence type="ECO:0000256" key="6">
    <source>
        <dbReference type="ARBA" id="ARBA00022723"/>
    </source>
</evidence>
<evidence type="ECO:0000256" key="5">
    <source>
        <dbReference type="ARBA" id="ARBA00022705"/>
    </source>
</evidence>
<keyword evidence="9" id="KW-0460">Magnesium</keyword>
<dbReference type="InterPro" id="IPR013173">
    <property type="entry name" value="DNA_primase_DnaG_DnaB-bd_dom"/>
</dbReference>
<organism evidence="16 17">
    <name type="scientific">Rodentibacter genomosp. 2</name>
    <dbReference type="NCBI Taxonomy" id="1908266"/>
    <lineage>
        <taxon>Bacteria</taxon>
        <taxon>Pseudomonadati</taxon>
        <taxon>Pseudomonadota</taxon>
        <taxon>Gammaproteobacteria</taxon>
        <taxon>Pasteurellales</taxon>
        <taxon>Pasteurellaceae</taxon>
        <taxon>Rodentibacter</taxon>
    </lineage>
</organism>
<dbReference type="InterPro" id="IPR030846">
    <property type="entry name" value="DnaG_bac"/>
</dbReference>
<dbReference type="GO" id="GO:0006269">
    <property type="term" value="P:DNA replication, synthesis of primer"/>
    <property type="evidence" value="ECO:0007669"/>
    <property type="project" value="UniProtKB-UniRule"/>
</dbReference>
<dbReference type="InterPro" id="IPR037068">
    <property type="entry name" value="DNA_primase_core_N_sf"/>
</dbReference>
<keyword evidence="4 12" id="KW-0548">Nucleotidyltransferase</keyword>
<dbReference type="InterPro" id="IPR006295">
    <property type="entry name" value="DNA_primase_DnaG"/>
</dbReference>
<dbReference type="SUPFAM" id="SSF56731">
    <property type="entry name" value="DNA primase core"/>
    <property type="match status" value="1"/>
</dbReference>
<dbReference type="OrthoDB" id="9803773at2"/>
<dbReference type="STRING" id="1908266.BKK55_00415"/>
<dbReference type="GO" id="GO:0000428">
    <property type="term" value="C:DNA-directed RNA polymerase complex"/>
    <property type="evidence" value="ECO:0007669"/>
    <property type="project" value="UniProtKB-KW"/>
</dbReference>
<evidence type="ECO:0000256" key="8">
    <source>
        <dbReference type="ARBA" id="ARBA00022833"/>
    </source>
</evidence>
<gene>
    <name evidence="12" type="primary">dnaG</name>
    <name evidence="16" type="ORF">BKK55_00415</name>
</gene>
<evidence type="ECO:0000256" key="7">
    <source>
        <dbReference type="ARBA" id="ARBA00022771"/>
    </source>
</evidence>
<dbReference type="Pfam" id="PF01807">
    <property type="entry name" value="Zn_ribbon_DnaG"/>
    <property type="match status" value="1"/>
</dbReference>
<dbReference type="GO" id="GO:0003677">
    <property type="term" value="F:DNA binding"/>
    <property type="evidence" value="ECO:0007669"/>
    <property type="project" value="UniProtKB-KW"/>
</dbReference>
<feature type="zinc finger region" description="CHC2-type" evidence="12 14">
    <location>
        <begin position="40"/>
        <end position="64"/>
    </location>
</feature>
<dbReference type="SUPFAM" id="SSF57783">
    <property type="entry name" value="Zinc beta-ribbon"/>
    <property type="match status" value="1"/>
</dbReference>
<keyword evidence="7 12" id="KW-0863">Zinc-finger</keyword>
<dbReference type="GO" id="GO:0008270">
    <property type="term" value="F:zinc ion binding"/>
    <property type="evidence" value="ECO:0007669"/>
    <property type="project" value="UniProtKB-UniRule"/>
</dbReference>
<keyword evidence="1 12" id="KW-0240">DNA-directed RNA polymerase</keyword>
<dbReference type="GO" id="GO:1990077">
    <property type="term" value="C:primosome complex"/>
    <property type="evidence" value="ECO:0007669"/>
    <property type="project" value="UniProtKB-KW"/>
</dbReference>